<dbReference type="STRING" id="7375.A0A0L0BXP1"/>
<dbReference type="GO" id="GO:0009235">
    <property type="term" value="P:cobalamin metabolic process"/>
    <property type="evidence" value="ECO:0007669"/>
    <property type="project" value="InterPro"/>
</dbReference>
<organism evidence="1 2">
    <name type="scientific">Lucilia cuprina</name>
    <name type="common">Green bottle fly</name>
    <name type="synonym">Australian sheep blowfly</name>
    <dbReference type="NCBI Taxonomy" id="7375"/>
    <lineage>
        <taxon>Eukaryota</taxon>
        <taxon>Metazoa</taxon>
        <taxon>Ecdysozoa</taxon>
        <taxon>Arthropoda</taxon>
        <taxon>Hexapoda</taxon>
        <taxon>Insecta</taxon>
        <taxon>Pterygota</taxon>
        <taxon>Neoptera</taxon>
        <taxon>Endopterygota</taxon>
        <taxon>Diptera</taxon>
        <taxon>Brachycera</taxon>
        <taxon>Muscomorpha</taxon>
        <taxon>Oestroidea</taxon>
        <taxon>Calliphoridae</taxon>
        <taxon>Luciliinae</taxon>
        <taxon>Lucilia</taxon>
    </lineage>
</organism>
<sequence>MSYTLLRSLQYSGGTVLRNATAVCCLNTNTPLTLYLLKVQPNNYCIVAQYSRRSDSKNLESAFKVVKSKVRVEGNSDFLGGECGPNWELLSPRGNRFYFPNAVGPAWQGASTTITLEVPLESLVDFDGKNSEKKPMLKFSVNECPSLIKKSLHELFPAPEVVSSDKLALMTLRFNGDSEIGARKFVLAAREITARLRLHGYWADFMNPFSGKPFYSWSSGKNLYKIDKRFRGLNMKLNKHNECVVISSDAEDNAENAFSGSIYSNAPSEFAQLKSLLDTQV</sequence>
<keyword evidence="2" id="KW-1185">Reference proteome</keyword>
<dbReference type="PANTHER" id="PTHR13192:SF3">
    <property type="entry name" value="COBALAMIN TRAFFICKING PROTEIN CBLD"/>
    <property type="match status" value="1"/>
</dbReference>
<protein>
    <recommendedName>
        <fullName evidence="3">Methylmalonic aciduria and homocystinuria type D protein, mitochondrial</fullName>
    </recommendedName>
</protein>
<dbReference type="OrthoDB" id="10263782at2759"/>
<dbReference type="AlphaFoldDB" id="A0A0L0BXP1"/>
<dbReference type="InterPro" id="IPR019362">
    <property type="entry name" value="MMADHC"/>
</dbReference>
<dbReference type="OMA" id="EFACCQC"/>
<dbReference type="Proteomes" id="UP000037069">
    <property type="component" value="Unassembled WGS sequence"/>
</dbReference>
<dbReference type="GO" id="GO:0005739">
    <property type="term" value="C:mitochondrion"/>
    <property type="evidence" value="ECO:0007669"/>
    <property type="project" value="TreeGrafter"/>
</dbReference>
<reference evidence="1 2" key="1">
    <citation type="journal article" date="2015" name="Nat. Commun.">
        <title>Lucilia cuprina genome unlocks parasitic fly biology to underpin future interventions.</title>
        <authorList>
            <person name="Anstead C.A."/>
            <person name="Korhonen P.K."/>
            <person name="Young N.D."/>
            <person name="Hall R.S."/>
            <person name="Jex A.R."/>
            <person name="Murali S.C."/>
            <person name="Hughes D.S."/>
            <person name="Lee S.F."/>
            <person name="Perry T."/>
            <person name="Stroehlein A.J."/>
            <person name="Ansell B.R."/>
            <person name="Breugelmans B."/>
            <person name="Hofmann A."/>
            <person name="Qu J."/>
            <person name="Dugan S."/>
            <person name="Lee S.L."/>
            <person name="Chao H."/>
            <person name="Dinh H."/>
            <person name="Han Y."/>
            <person name="Doddapaneni H.V."/>
            <person name="Worley K.C."/>
            <person name="Muzny D.M."/>
            <person name="Ioannidis P."/>
            <person name="Waterhouse R.M."/>
            <person name="Zdobnov E.M."/>
            <person name="James P.J."/>
            <person name="Bagnall N.H."/>
            <person name="Kotze A.C."/>
            <person name="Gibbs R.A."/>
            <person name="Richards S."/>
            <person name="Batterham P."/>
            <person name="Gasser R.B."/>
        </authorList>
    </citation>
    <scope>NUCLEOTIDE SEQUENCE [LARGE SCALE GENOMIC DNA]</scope>
    <source>
        <strain evidence="1 2">LS</strain>
        <tissue evidence="1">Full body</tissue>
    </source>
</reference>
<evidence type="ECO:0008006" key="3">
    <source>
        <dbReference type="Google" id="ProtNLM"/>
    </source>
</evidence>
<gene>
    <name evidence="1" type="ORF">FF38_04858</name>
</gene>
<dbReference type="EMBL" id="JRES01001179">
    <property type="protein sequence ID" value="KNC24761.1"/>
    <property type="molecule type" value="Genomic_DNA"/>
</dbReference>
<dbReference type="Pfam" id="PF10229">
    <property type="entry name" value="MMADHC"/>
    <property type="match status" value="1"/>
</dbReference>
<comment type="caution">
    <text evidence="1">The sequence shown here is derived from an EMBL/GenBank/DDBJ whole genome shotgun (WGS) entry which is preliminary data.</text>
</comment>
<proteinExistence type="predicted"/>
<evidence type="ECO:0000313" key="1">
    <source>
        <dbReference type="EMBL" id="KNC24761.1"/>
    </source>
</evidence>
<evidence type="ECO:0000313" key="2">
    <source>
        <dbReference type="Proteomes" id="UP000037069"/>
    </source>
</evidence>
<name>A0A0L0BXP1_LUCCU</name>
<accession>A0A0L0BXP1</accession>
<dbReference type="PANTHER" id="PTHR13192">
    <property type="entry name" value="MY011 PROTEIN"/>
    <property type="match status" value="1"/>
</dbReference>